<evidence type="ECO:0000256" key="2">
    <source>
        <dbReference type="ARBA" id="ARBA00010583"/>
    </source>
</evidence>
<accession>A0A804R0I8</accession>
<keyword evidence="9" id="KW-1267">Proteomics identification</keyword>
<dbReference type="PANTHER" id="PTHR12428:SF65">
    <property type="entry name" value="CYTOCHROME C OXIDASE ASSEMBLY PROTEIN COX18, MITOCHONDRIAL"/>
    <property type="match status" value="1"/>
</dbReference>
<dbReference type="RefSeq" id="XP_008659235.2">
    <property type="nucleotide sequence ID" value="XM_008661013.3"/>
</dbReference>
<comment type="similarity">
    <text evidence="2">Belongs to the OXA1/ALB3/YidC (TC 2.A.9.2) family.</text>
</comment>
<dbReference type="CDD" id="cd20069">
    <property type="entry name" value="5TM_Oxa1-like"/>
    <property type="match status" value="1"/>
</dbReference>
<name>A0A804R0I8_MAIZE</name>
<feature type="transmembrane region" description="Helical" evidence="6">
    <location>
        <begin position="230"/>
        <end position="248"/>
    </location>
</feature>
<dbReference type="Proteomes" id="UP000007305">
    <property type="component" value="Chromosome 9"/>
</dbReference>
<keyword evidence="4 6" id="KW-1133">Transmembrane helix</keyword>
<evidence type="ECO:0008006" key="10">
    <source>
        <dbReference type="Google" id="ProtNLM"/>
    </source>
</evidence>
<reference evidence="7" key="2">
    <citation type="submission" date="2019-07" db="EMBL/GenBank/DDBJ databases">
        <authorList>
            <person name="Seetharam A."/>
            <person name="Woodhouse M."/>
            <person name="Cannon E."/>
        </authorList>
    </citation>
    <scope>NUCLEOTIDE SEQUENCE [LARGE SCALE GENOMIC DNA]</scope>
    <source>
        <strain evidence="7">cv. B73</strain>
    </source>
</reference>
<protein>
    <recommendedName>
        <fullName evidence="10">ALBINO3-like protein 2, chloroplastic</fullName>
    </recommendedName>
</protein>
<dbReference type="GeneID" id="103638011"/>
<dbReference type="InParanoid" id="A0A804R0I8"/>
<evidence type="ECO:0000313" key="8">
    <source>
        <dbReference type="Proteomes" id="UP000007305"/>
    </source>
</evidence>
<dbReference type="Gene3D" id="1.25.40.10">
    <property type="entry name" value="Tetratricopeptide repeat domain"/>
    <property type="match status" value="1"/>
</dbReference>
<evidence type="ECO:0000256" key="1">
    <source>
        <dbReference type="ARBA" id="ARBA00004141"/>
    </source>
</evidence>
<proteinExistence type="evidence at protein level"/>
<dbReference type="KEGG" id="zma:103638011"/>
<feature type="transmembrane region" description="Helical" evidence="6">
    <location>
        <begin position="281"/>
        <end position="301"/>
    </location>
</feature>
<evidence type="ECO:0000256" key="5">
    <source>
        <dbReference type="ARBA" id="ARBA00023136"/>
    </source>
</evidence>
<dbReference type="SMART" id="SM00028">
    <property type="entry name" value="TPR"/>
    <property type="match status" value="4"/>
</dbReference>
<dbReference type="InterPro" id="IPR019734">
    <property type="entry name" value="TPR_rpt"/>
</dbReference>
<feature type="transmembrane region" description="Helical" evidence="6">
    <location>
        <begin position="160"/>
        <end position="183"/>
    </location>
</feature>
<dbReference type="EnsemblPlants" id="Zm00001eb375410_T007">
    <property type="protein sequence ID" value="Zm00001eb375410_P007"/>
    <property type="gene ID" value="Zm00001eb375410"/>
</dbReference>
<organism evidence="7 8">
    <name type="scientific">Zea mays</name>
    <name type="common">Maize</name>
    <dbReference type="NCBI Taxonomy" id="4577"/>
    <lineage>
        <taxon>Eukaryota</taxon>
        <taxon>Viridiplantae</taxon>
        <taxon>Streptophyta</taxon>
        <taxon>Embryophyta</taxon>
        <taxon>Tracheophyta</taxon>
        <taxon>Spermatophyta</taxon>
        <taxon>Magnoliopsida</taxon>
        <taxon>Liliopsida</taxon>
        <taxon>Poales</taxon>
        <taxon>Poaceae</taxon>
        <taxon>PACMAD clade</taxon>
        <taxon>Panicoideae</taxon>
        <taxon>Andropogonodae</taxon>
        <taxon>Andropogoneae</taxon>
        <taxon>Tripsacinae</taxon>
        <taxon>Zea</taxon>
    </lineage>
</organism>
<dbReference type="GO" id="GO:0032979">
    <property type="term" value="P:protein insertion into mitochondrial inner membrane from matrix"/>
    <property type="evidence" value="ECO:0000318"/>
    <property type="project" value="GO_Central"/>
</dbReference>
<dbReference type="InterPro" id="IPR011990">
    <property type="entry name" value="TPR-like_helical_dom_sf"/>
</dbReference>
<dbReference type="InterPro" id="IPR001708">
    <property type="entry name" value="YidC/ALB3/OXA1/COX18"/>
</dbReference>
<feature type="transmembrane region" description="Helical" evidence="6">
    <location>
        <begin position="322"/>
        <end position="346"/>
    </location>
</feature>
<evidence type="ECO:0000256" key="3">
    <source>
        <dbReference type="ARBA" id="ARBA00022692"/>
    </source>
</evidence>
<dbReference type="Gramene" id="Zm00001eb375410_T007">
    <property type="protein sequence ID" value="Zm00001eb375410_P007"/>
    <property type="gene ID" value="Zm00001eb375410"/>
</dbReference>
<reference evidence="7" key="3">
    <citation type="submission" date="2021-05" db="UniProtKB">
        <authorList>
            <consortium name="EnsemblPlants"/>
        </authorList>
    </citation>
    <scope>IDENTIFICATION</scope>
    <source>
        <strain evidence="7">cv. B73</strain>
    </source>
</reference>
<comment type="subcellular location">
    <subcellularLocation>
        <location evidence="1">Membrane</location>
        <topology evidence="1">Multi-pass membrane protein</topology>
    </subcellularLocation>
</comment>
<evidence type="ECO:0000313" key="7">
    <source>
        <dbReference type="EnsemblPlants" id="Zm00001eb375410_P007"/>
    </source>
</evidence>
<dbReference type="GO" id="GO:0032977">
    <property type="term" value="F:membrane insertase activity"/>
    <property type="evidence" value="ECO:0000318"/>
    <property type="project" value="GO_Central"/>
</dbReference>
<dbReference type="SUPFAM" id="SSF48452">
    <property type="entry name" value="TPR-like"/>
    <property type="match status" value="1"/>
</dbReference>
<keyword evidence="3 6" id="KW-0812">Transmembrane</keyword>
<evidence type="ECO:0007829" key="9">
    <source>
        <dbReference type="PeptideAtlas" id="A0A804R0I8"/>
    </source>
</evidence>
<dbReference type="OrthoDB" id="2148490at2759"/>
<sequence>MHVTNAMALAVRLIGRRRFLPPPLAAAVAHLSAASQSPCHHHHPLPTPALPLPPRELHPFALHWRSFSWYSRSGSGSDSSPGTAAADARGEDVYIEKESVHLDGVTIVDDGGGVVSEAGAAADAVGDAAGATADGVGGVPELAVSTVLDLMDGIHSLTGLPWWMTISFSTVAMRLWILPVLIVQLQKTAEIGEVFRKVSTSLPPPQPGSNFREQYTLFQKKKKELGCPSFIWNFAYFLVQFPCFILWMTSIRSMCLNNHPGFDNGGILWFHNLTEFPHGTLAPIFPILVAGLHYLNVQISFQGSQIKDHPGIFGLLAKYYRIYLNVLTIPLFLVAHVVPQGCLVYWTTNGLFSVAQIRFHAFNLNKLDAAKNDAVRKLLGLPDTRAQVGYRAQKSPLEVPEMMQWSQLEDANLQTKSMPSDKGTASESTTPNFAMGSMDGNISASSSPEELLEQALQYLGTGCRDQAIPLIRTAVERNPDLYTALIGMGQTLFSNRLFPEAAVCFEHAIPKIQEDDPLLVLAYFGAGLSNKRQGDNETAIKLLERLAELKEPEKPINKSRYFQGMLALASILYREGRNSEAAKYLRMAIAYDPSVERLLKECEEGMDDQPKPEEK</sequence>
<dbReference type="AlphaFoldDB" id="A0A804R0I8"/>
<keyword evidence="5 6" id="KW-0472">Membrane</keyword>
<keyword evidence="8" id="KW-1185">Reference proteome</keyword>
<gene>
    <name evidence="7" type="primary">LOC103638011</name>
</gene>
<evidence type="ECO:0000256" key="6">
    <source>
        <dbReference type="SAM" id="Phobius"/>
    </source>
</evidence>
<evidence type="ECO:0000256" key="4">
    <source>
        <dbReference type="ARBA" id="ARBA00022989"/>
    </source>
</evidence>
<dbReference type="Pfam" id="PF13432">
    <property type="entry name" value="TPR_16"/>
    <property type="match status" value="2"/>
</dbReference>
<dbReference type="PANTHER" id="PTHR12428">
    <property type="entry name" value="OXA1"/>
    <property type="match status" value="1"/>
</dbReference>
<reference evidence="8" key="1">
    <citation type="journal article" date="2009" name="Science">
        <title>The B73 maize genome: complexity, diversity, and dynamics.</title>
        <authorList>
            <person name="Schnable P.S."/>
            <person name="Ware D."/>
            <person name="Fulton R.S."/>
            <person name="Stein J.C."/>
            <person name="Wei F."/>
            <person name="Pasternak S."/>
            <person name="Liang C."/>
            <person name="Zhang J."/>
            <person name="Fulton L."/>
            <person name="Graves T.A."/>
            <person name="Minx P."/>
            <person name="Reily A.D."/>
            <person name="Courtney L."/>
            <person name="Kruchowski S.S."/>
            <person name="Tomlinson C."/>
            <person name="Strong C."/>
            <person name="Delehaunty K."/>
            <person name="Fronick C."/>
            <person name="Courtney B."/>
            <person name="Rock S.M."/>
            <person name="Belter E."/>
            <person name="Du F."/>
            <person name="Kim K."/>
            <person name="Abbott R.M."/>
            <person name="Cotton M."/>
            <person name="Levy A."/>
            <person name="Marchetto P."/>
            <person name="Ochoa K."/>
            <person name="Jackson S.M."/>
            <person name="Gillam B."/>
            <person name="Chen W."/>
            <person name="Yan L."/>
            <person name="Higginbotham J."/>
            <person name="Cardenas M."/>
            <person name="Waligorski J."/>
            <person name="Applebaum E."/>
            <person name="Phelps L."/>
            <person name="Falcone J."/>
            <person name="Kanchi K."/>
            <person name="Thane T."/>
            <person name="Scimone A."/>
            <person name="Thane N."/>
            <person name="Henke J."/>
            <person name="Wang T."/>
            <person name="Ruppert J."/>
            <person name="Shah N."/>
            <person name="Rotter K."/>
            <person name="Hodges J."/>
            <person name="Ingenthron E."/>
            <person name="Cordes M."/>
            <person name="Kohlberg S."/>
            <person name="Sgro J."/>
            <person name="Delgado B."/>
            <person name="Mead K."/>
            <person name="Chinwalla A."/>
            <person name="Leonard S."/>
            <person name="Crouse K."/>
            <person name="Collura K."/>
            <person name="Kudrna D."/>
            <person name="Currie J."/>
            <person name="He R."/>
            <person name="Angelova A."/>
            <person name="Rajasekar S."/>
            <person name="Mueller T."/>
            <person name="Lomeli R."/>
            <person name="Scara G."/>
            <person name="Ko A."/>
            <person name="Delaney K."/>
            <person name="Wissotski M."/>
            <person name="Lopez G."/>
            <person name="Campos D."/>
            <person name="Braidotti M."/>
            <person name="Ashley E."/>
            <person name="Golser W."/>
            <person name="Kim H."/>
            <person name="Lee S."/>
            <person name="Lin J."/>
            <person name="Dujmic Z."/>
            <person name="Kim W."/>
            <person name="Talag J."/>
            <person name="Zuccolo A."/>
            <person name="Fan C."/>
            <person name="Sebastian A."/>
            <person name="Kramer M."/>
            <person name="Spiegel L."/>
            <person name="Nascimento L."/>
            <person name="Zutavern T."/>
            <person name="Miller B."/>
            <person name="Ambroise C."/>
            <person name="Muller S."/>
            <person name="Spooner W."/>
            <person name="Narechania A."/>
            <person name="Ren L."/>
            <person name="Wei S."/>
            <person name="Kumari S."/>
            <person name="Faga B."/>
            <person name="Levy M.J."/>
            <person name="McMahan L."/>
            <person name="Van Buren P."/>
            <person name="Vaughn M.W."/>
            <person name="Ying K."/>
            <person name="Yeh C.-T."/>
            <person name="Emrich S.J."/>
            <person name="Jia Y."/>
            <person name="Kalyanaraman A."/>
            <person name="Hsia A.-P."/>
            <person name="Barbazuk W.B."/>
            <person name="Baucom R.S."/>
            <person name="Brutnell T.P."/>
            <person name="Carpita N.C."/>
            <person name="Chaparro C."/>
            <person name="Chia J.-M."/>
            <person name="Deragon J.-M."/>
            <person name="Estill J.C."/>
            <person name="Fu Y."/>
            <person name="Jeddeloh J.A."/>
            <person name="Han Y."/>
            <person name="Lee H."/>
            <person name="Li P."/>
            <person name="Lisch D.R."/>
            <person name="Liu S."/>
            <person name="Liu Z."/>
            <person name="Nagel D.H."/>
            <person name="McCann M.C."/>
            <person name="SanMiguel P."/>
            <person name="Myers A.M."/>
            <person name="Nettleton D."/>
            <person name="Nguyen J."/>
            <person name="Penning B.W."/>
            <person name="Ponnala L."/>
            <person name="Schneider K.L."/>
            <person name="Schwartz D.C."/>
            <person name="Sharma A."/>
            <person name="Soderlund C."/>
            <person name="Springer N.M."/>
            <person name="Sun Q."/>
            <person name="Wang H."/>
            <person name="Waterman M."/>
            <person name="Westerman R."/>
            <person name="Wolfgruber T.K."/>
            <person name="Yang L."/>
            <person name="Yu Y."/>
            <person name="Zhang L."/>
            <person name="Zhou S."/>
            <person name="Zhu Q."/>
            <person name="Bennetzen J.L."/>
            <person name="Dawe R.K."/>
            <person name="Jiang J."/>
            <person name="Jiang N."/>
            <person name="Presting G.G."/>
            <person name="Wessler S.R."/>
            <person name="Aluru S."/>
            <person name="Martienssen R.A."/>
            <person name="Clifton S.W."/>
            <person name="McCombie W.R."/>
            <person name="Wing R.A."/>
            <person name="Wilson R.K."/>
        </authorList>
    </citation>
    <scope>NUCLEOTIDE SEQUENCE [LARGE SCALE GENOMIC DNA]</scope>
    <source>
        <strain evidence="8">cv. B73</strain>
    </source>
</reference>
<dbReference type="GO" id="GO:0005743">
    <property type="term" value="C:mitochondrial inner membrane"/>
    <property type="evidence" value="ECO:0000318"/>
    <property type="project" value="GO_Central"/>
</dbReference>